<reference evidence="1" key="1">
    <citation type="submission" date="2022-12" db="EMBL/GenBank/DDBJ databases">
        <title>Genome Sequence of Lasiodiplodia mahajangana.</title>
        <authorList>
            <person name="Buettner E."/>
        </authorList>
    </citation>
    <scope>NUCLEOTIDE SEQUENCE</scope>
    <source>
        <strain evidence="1">VT137</strain>
    </source>
</reference>
<accession>A0ACC2JB45</accession>
<keyword evidence="2" id="KW-1185">Reference proteome</keyword>
<gene>
    <name evidence="1" type="ORF">O1611_g9142</name>
</gene>
<proteinExistence type="predicted"/>
<comment type="caution">
    <text evidence="1">The sequence shown here is derived from an EMBL/GenBank/DDBJ whole genome shotgun (WGS) entry which is preliminary data.</text>
</comment>
<dbReference type="Proteomes" id="UP001153332">
    <property type="component" value="Unassembled WGS sequence"/>
</dbReference>
<sequence length="179" mass="19393">MLQAISNGHDAHHIQTRKNSLESLTASHDDGKVHLLLGCSGSVATIKLPNIIQALSKYPSSQLSIRVVLTPSASRFLAGQSREQPTVSALMGLPNVDAVDADEWKVPWVRGGGILHIELRRWADIFVIAPLSANTMAKIVGGFSDSLLTSVVRAWDAWGELDSARRLKKRRIIVAPAST</sequence>
<dbReference type="EMBL" id="JAPUUL010002977">
    <property type="protein sequence ID" value="KAJ8124497.1"/>
    <property type="molecule type" value="Genomic_DNA"/>
</dbReference>
<name>A0ACC2JB45_9PEZI</name>
<organism evidence="1 2">
    <name type="scientific">Lasiodiplodia mahajangana</name>
    <dbReference type="NCBI Taxonomy" id="1108764"/>
    <lineage>
        <taxon>Eukaryota</taxon>
        <taxon>Fungi</taxon>
        <taxon>Dikarya</taxon>
        <taxon>Ascomycota</taxon>
        <taxon>Pezizomycotina</taxon>
        <taxon>Dothideomycetes</taxon>
        <taxon>Dothideomycetes incertae sedis</taxon>
        <taxon>Botryosphaeriales</taxon>
        <taxon>Botryosphaeriaceae</taxon>
        <taxon>Lasiodiplodia</taxon>
    </lineage>
</organism>
<evidence type="ECO:0000313" key="1">
    <source>
        <dbReference type="EMBL" id="KAJ8124497.1"/>
    </source>
</evidence>
<evidence type="ECO:0000313" key="2">
    <source>
        <dbReference type="Proteomes" id="UP001153332"/>
    </source>
</evidence>
<protein>
    <submittedName>
        <fullName evidence="1">Uncharacterized protein</fullName>
    </submittedName>
</protein>